<evidence type="ECO:0000256" key="1">
    <source>
        <dbReference type="SAM" id="Phobius"/>
    </source>
</evidence>
<dbReference type="Proteomes" id="UP000674938">
    <property type="component" value="Unassembled WGS sequence"/>
</dbReference>
<keyword evidence="1" id="KW-1133">Transmembrane helix</keyword>
<keyword evidence="1" id="KW-0472">Membrane</keyword>
<dbReference type="RefSeq" id="WP_209532856.1">
    <property type="nucleotide sequence ID" value="NZ_JAEEGA010000027.1"/>
</dbReference>
<reference evidence="2" key="1">
    <citation type="submission" date="2020-12" db="EMBL/GenBank/DDBJ databases">
        <title>Vagococcus allomyrinae sp. nov. and Enterococcus lavae sp. nov., isolated from the larvae of Allomyrina dichotoma.</title>
        <authorList>
            <person name="Lee S.D."/>
        </authorList>
    </citation>
    <scope>NUCLEOTIDE SEQUENCE</scope>
    <source>
        <strain evidence="2">BWB3-3</strain>
    </source>
</reference>
<dbReference type="AlphaFoldDB" id="A0A940PGW5"/>
<feature type="transmembrane region" description="Helical" evidence="1">
    <location>
        <begin position="45"/>
        <end position="66"/>
    </location>
</feature>
<feature type="transmembrane region" description="Helical" evidence="1">
    <location>
        <begin position="72"/>
        <end position="97"/>
    </location>
</feature>
<evidence type="ECO:0000313" key="2">
    <source>
        <dbReference type="EMBL" id="MBP1044402.1"/>
    </source>
</evidence>
<evidence type="ECO:0000313" key="3">
    <source>
        <dbReference type="Proteomes" id="UP000674938"/>
    </source>
</evidence>
<protein>
    <submittedName>
        <fullName evidence="2">Uncharacterized protein</fullName>
    </submittedName>
</protein>
<gene>
    <name evidence="2" type="ORF">I6N95_25670</name>
</gene>
<keyword evidence="3" id="KW-1185">Reference proteome</keyword>
<sequence length="218" mass="25536">MTEKDMLDIIIKLIFSSLPGFFSYFYLQEVDILQLNRNRDSENKLVLLSFSFVNIGLGLLMFQIKWINEFPLFVRIIIVVLILILVTMIVYPWIICFGKYVINLIRSDSELGAQTYKSDWKALMTTGNSKRISIFDFSGNHVISGFTDKIPNDIQFDYFLLVMQSEYIDTDSKLTEAEVTEQYEKAVKDDNGKYFIFVDMEKKYKIHVYDDKKKGKDN</sequence>
<organism evidence="2 3">
    <name type="scientific">Vagococcus allomyrinae</name>
    <dbReference type="NCBI Taxonomy" id="2794353"/>
    <lineage>
        <taxon>Bacteria</taxon>
        <taxon>Bacillati</taxon>
        <taxon>Bacillota</taxon>
        <taxon>Bacilli</taxon>
        <taxon>Lactobacillales</taxon>
        <taxon>Enterococcaceae</taxon>
        <taxon>Vagococcus</taxon>
    </lineage>
</organism>
<keyword evidence="1" id="KW-0812">Transmembrane</keyword>
<dbReference type="EMBL" id="JAEEGA010000027">
    <property type="protein sequence ID" value="MBP1044402.1"/>
    <property type="molecule type" value="Genomic_DNA"/>
</dbReference>
<accession>A0A940PGW5</accession>
<proteinExistence type="predicted"/>
<name>A0A940PGW5_9ENTE</name>
<comment type="caution">
    <text evidence="2">The sequence shown here is derived from an EMBL/GenBank/DDBJ whole genome shotgun (WGS) entry which is preliminary data.</text>
</comment>